<dbReference type="STRING" id="449.LHA_3169"/>
<dbReference type="InterPro" id="IPR029098">
    <property type="entry name" value="Acetyltransf_C"/>
</dbReference>
<evidence type="ECO:0000256" key="1">
    <source>
        <dbReference type="ARBA" id="ARBA00022490"/>
    </source>
</evidence>
<dbReference type="GO" id="GO:0016020">
    <property type="term" value="C:membrane"/>
    <property type="evidence" value="ECO:0007669"/>
    <property type="project" value="GOC"/>
</dbReference>
<dbReference type="GO" id="GO:0009245">
    <property type="term" value="P:lipid A biosynthetic process"/>
    <property type="evidence" value="ECO:0007669"/>
    <property type="project" value="UniProtKB-KW"/>
</dbReference>
<dbReference type="KEGG" id="lha:LHA_3169"/>
<evidence type="ECO:0000256" key="7">
    <source>
        <dbReference type="ARBA" id="ARBA00023315"/>
    </source>
</evidence>
<dbReference type="EMBL" id="LN681225">
    <property type="protein sequence ID" value="CEK12153.1"/>
    <property type="molecule type" value="Genomic_DNA"/>
</dbReference>
<name>A0A0A8UTX9_LEGHA</name>
<sequence>MLMSQLEHSANLIPALDQIHPTVLIAPGAKIGPGVSIGPYSIIGENVSIARGTSIASHVTIEGWTEIGERNQIGIGSIIGGRPQDLKFNGEISKVFIGNDNVIREYVTINRGTRGGGGITRIGDNNIIMTSAHVGHDVLIGNHNIISNAVAIGGHVVIEDRVTIGALSGLHQFVKLGRMSMIGALSLITKDVCPYALVTGNPAKLYGINVERLRRQEYSTEAKSCIKRAYKILFYKGLRSTDAIMQLQAEFKDNVDINFIIDFLKGSTRGFYR</sequence>
<keyword evidence="6" id="KW-0443">Lipid metabolism</keyword>
<dbReference type="GO" id="GO:0008780">
    <property type="term" value="F:acyl-[acyl-carrier-protein]-UDP-N-acetylglucosamine O-acyltransferase activity"/>
    <property type="evidence" value="ECO:0007669"/>
    <property type="project" value="UniProtKB-EC"/>
</dbReference>
<dbReference type="InterPro" id="IPR010137">
    <property type="entry name" value="Lipid_A_LpxA"/>
</dbReference>
<dbReference type="EC" id="2.3.1.129" evidence="9"/>
<dbReference type="HOGENOM" id="CLU_061249_0_0_6"/>
<keyword evidence="3" id="KW-0441">Lipid A biosynthesis</keyword>
<organism evidence="9 10">
    <name type="scientific">Legionella hackeliae</name>
    <dbReference type="NCBI Taxonomy" id="449"/>
    <lineage>
        <taxon>Bacteria</taxon>
        <taxon>Pseudomonadati</taxon>
        <taxon>Pseudomonadota</taxon>
        <taxon>Gammaproteobacteria</taxon>
        <taxon>Legionellales</taxon>
        <taxon>Legionellaceae</taxon>
        <taxon>Legionella</taxon>
    </lineage>
</organism>
<reference evidence="10" key="1">
    <citation type="submission" date="2014-09" db="EMBL/GenBank/DDBJ databases">
        <authorList>
            <person name="Gomez-Valero L."/>
        </authorList>
    </citation>
    <scope>NUCLEOTIDE SEQUENCE [LARGE SCALE GENOMIC DNA]</scope>
    <source>
        <strain evidence="10">ATCC35250</strain>
    </source>
</reference>
<keyword evidence="10" id="KW-1185">Reference proteome</keyword>
<evidence type="ECO:0000259" key="8">
    <source>
        <dbReference type="Pfam" id="PF13720"/>
    </source>
</evidence>
<evidence type="ECO:0000256" key="4">
    <source>
        <dbReference type="ARBA" id="ARBA00022679"/>
    </source>
</evidence>
<dbReference type="InterPro" id="IPR018357">
    <property type="entry name" value="Hexapep_transf_CS"/>
</dbReference>
<keyword evidence="4 9" id="KW-0808">Transferase</keyword>
<dbReference type="PROSITE" id="PS00101">
    <property type="entry name" value="HEXAPEP_TRANSFERASES"/>
    <property type="match status" value="1"/>
</dbReference>
<dbReference type="PATRIC" id="fig|449.7.peg.1697"/>
<dbReference type="NCBIfam" id="NF003657">
    <property type="entry name" value="PRK05289.1"/>
    <property type="match status" value="1"/>
</dbReference>
<dbReference type="Gene3D" id="2.160.10.10">
    <property type="entry name" value="Hexapeptide repeat proteins"/>
    <property type="match status" value="1"/>
</dbReference>
<evidence type="ECO:0000256" key="6">
    <source>
        <dbReference type="ARBA" id="ARBA00023098"/>
    </source>
</evidence>
<proteinExistence type="predicted"/>
<keyword evidence="2" id="KW-0444">Lipid biosynthesis</keyword>
<evidence type="ECO:0000256" key="5">
    <source>
        <dbReference type="ARBA" id="ARBA00022737"/>
    </source>
</evidence>
<dbReference type="Pfam" id="PF13720">
    <property type="entry name" value="Acetyltransf_11"/>
    <property type="match status" value="1"/>
</dbReference>
<dbReference type="Pfam" id="PF00132">
    <property type="entry name" value="Hexapep"/>
    <property type="match status" value="1"/>
</dbReference>
<dbReference type="PIRSF" id="PIRSF000456">
    <property type="entry name" value="UDP-GlcNAc_acltr"/>
    <property type="match status" value="1"/>
</dbReference>
<dbReference type="Proteomes" id="UP000032803">
    <property type="component" value="Chromosome I"/>
</dbReference>
<dbReference type="NCBIfam" id="TIGR01852">
    <property type="entry name" value="lipid_A_lpxA"/>
    <property type="match status" value="1"/>
</dbReference>
<keyword evidence="1" id="KW-0963">Cytoplasm</keyword>
<dbReference type="RefSeq" id="WP_045107222.1">
    <property type="nucleotide sequence ID" value="NZ_LN681225.1"/>
</dbReference>
<keyword evidence="7 9" id="KW-0012">Acyltransferase</keyword>
<dbReference type="InterPro" id="IPR011004">
    <property type="entry name" value="Trimer_LpxA-like_sf"/>
</dbReference>
<protein>
    <submittedName>
        <fullName evidence="9">Acyl-[acyl-carrier-protein]--UDP-N-acetylglucosamine O-acyltransferase</fullName>
        <ecNumber evidence="9">2.3.1.129</ecNumber>
    </submittedName>
</protein>
<dbReference type="PANTHER" id="PTHR43480">
    <property type="entry name" value="ACYL-[ACYL-CARRIER-PROTEIN]--UDP-N-ACETYLGLUCOSAMINE O-ACYLTRANSFERASE"/>
    <property type="match status" value="1"/>
</dbReference>
<keyword evidence="5" id="KW-0677">Repeat</keyword>
<accession>A0A0A8UTX9</accession>
<dbReference type="CDD" id="cd03351">
    <property type="entry name" value="LbH_UDP-GlcNAc_AT"/>
    <property type="match status" value="1"/>
</dbReference>
<dbReference type="Gene3D" id="1.20.1180.10">
    <property type="entry name" value="Udp N-acetylglucosamine O-acyltransferase, C-terminal domain"/>
    <property type="match status" value="1"/>
</dbReference>
<dbReference type="SUPFAM" id="SSF51161">
    <property type="entry name" value="Trimeric LpxA-like enzymes"/>
    <property type="match status" value="1"/>
</dbReference>
<gene>
    <name evidence="9" type="primary">lpxA</name>
    <name evidence="9" type="ORF">LHA_3169</name>
</gene>
<evidence type="ECO:0000256" key="2">
    <source>
        <dbReference type="ARBA" id="ARBA00022516"/>
    </source>
</evidence>
<dbReference type="PANTHER" id="PTHR43480:SF1">
    <property type="entry name" value="ACYL-[ACYL-CARRIER-PROTEIN]--UDP-N-ACETYLGLUCOSAMINE O-ACYLTRANSFERASE, MITOCHONDRIAL-RELATED"/>
    <property type="match status" value="1"/>
</dbReference>
<evidence type="ECO:0000313" key="10">
    <source>
        <dbReference type="Proteomes" id="UP000032803"/>
    </source>
</evidence>
<evidence type="ECO:0000313" key="9">
    <source>
        <dbReference type="EMBL" id="CEK12153.1"/>
    </source>
</evidence>
<feature type="domain" description="UDP N-acetylglucosamine O-acyltransferase C-terminal" evidence="8">
    <location>
        <begin position="191"/>
        <end position="271"/>
    </location>
</feature>
<dbReference type="OrthoDB" id="9807278at2"/>
<dbReference type="InterPro" id="IPR001451">
    <property type="entry name" value="Hexapep"/>
</dbReference>
<dbReference type="InterPro" id="IPR037157">
    <property type="entry name" value="Acetyltransf_C_sf"/>
</dbReference>
<dbReference type="AlphaFoldDB" id="A0A0A8UTX9"/>
<evidence type="ECO:0000256" key="3">
    <source>
        <dbReference type="ARBA" id="ARBA00022556"/>
    </source>
</evidence>